<dbReference type="PANTHER" id="PTHR11214">
    <property type="entry name" value="BETA-1,3-N-ACETYLGLUCOSAMINYLTRANSFERASE"/>
    <property type="match status" value="1"/>
</dbReference>
<comment type="subcellular location">
    <subcellularLocation>
        <location evidence="2">Golgi apparatus membrane</location>
        <topology evidence="2">Single-pass type II membrane protein</topology>
    </subcellularLocation>
</comment>
<dbReference type="GO" id="GO:0000139">
    <property type="term" value="C:Golgi membrane"/>
    <property type="evidence" value="ECO:0007669"/>
    <property type="project" value="UniProtKB-SubCell"/>
</dbReference>
<keyword evidence="11 14" id="KW-0472">Membrane</keyword>
<comment type="cofactor">
    <cofactor evidence="1">
        <name>Mn(2+)</name>
        <dbReference type="ChEBI" id="CHEBI:29035"/>
    </cofactor>
</comment>
<dbReference type="InterPro" id="IPR002659">
    <property type="entry name" value="Glyco_trans_31"/>
</dbReference>
<dbReference type="Pfam" id="PF01762">
    <property type="entry name" value="Galactosyl_T"/>
    <property type="match status" value="1"/>
</dbReference>
<evidence type="ECO:0000256" key="6">
    <source>
        <dbReference type="ARBA" id="ARBA00022679"/>
    </source>
</evidence>
<keyword evidence="17" id="KW-1185">Reference proteome</keyword>
<protein>
    <recommendedName>
        <fullName evidence="15">Galectin domain-containing protein</fullName>
    </recommendedName>
</protein>
<dbReference type="InterPro" id="IPR001079">
    <property type="entry name" value="Galectin_CRD"/>
</dbReference>
<evidence type="ECO:0000256" key="9">
    <source>
        <dbReference type="ARBA" id="ARBA00022989"/>
    </source>
</evidence>
<evidence type="ECO:0000259" key="15">
    <source>
        <dbReference type="PROSITE" id="PS51304"/>
    </source>
</evidence>
<dbReference type="Gramene" id="OBART02G21760.1">
    <property type="protein sequence ID" value="OBART02G21760.1"/>
    <property type="gene ID" value="OBART02G21760"/>
</dbReference>
<evidence type="ECO:0000313" key="16">
    <source>
        <dbReference type="EnsemblPlants" id="OBART02G21760.1"/>
    </source>
</evidence>
<reference evidence="16" key="1">
    <citation type="journal article" date="2009" name="Rice">
        <title>De Novo Next Generation Sequencing of Plant Genomes.</title>
        <authorList>
            <person name="Rounsley S."/>
            <person name="Marri P.R."/>
            <person name="Yu Y."/>
            <person name="He R."/>
            <person name="Sisneros N."/>
            <person name="Goicoechea J.L."/>
            <person name="Lee S.J."/>
            <person name="Angelova A."/>
            <person name="Kudrna D."/>
            <person name="Luo M."/>
            <person name="Affourtit J."/>
            <person name="Desany B."/>
            <person name="Knight J."/>
            <person name="Niazi F."/>
            <person name="Egholm M."/>
            <person name="Wing R.A."/>
        </authorList>
    </citation>
    <scope>NUCLEOTIDE SEQUENCE [LARGE SCALE GENOMIC DNA]</scope>
    <source>
        <strain evidence="16">cv. IRGC 105608</strain>
    </source>
</reference>
<evidence type="ECO:0000256" key="3">
    <source>
        <dbReference type="ARBA" id="ARBA00004922"/>
    </source>
</evidence>
<evidence type="ECO:0000256" key="2">
    <source>
        <dbReference type="ARBA" id="ARBA00004323"/>
    </source>
</evidence>
<name>A0A0D3F6U0_9ORYZ</name>
<evidence type="ECO:0000256" key="14">
    <source>
        <dbReference type="SAM" id="Phobius"/>
    </source>
</evidence>
<evidence type="ECO:0000256" key="4">
    <source>
        <dbReference type="ARBA" id="ARBA00008661"/>
    </source>
</evidence>
<keyword evidence="13" id="KW-0464">Manganese</keyword>
<keyword evidence="6" id="KW-0808">Transferase</keyword>
<dbReference type="SUPFAM" id="SSF49899">
    <property type="entry name" value="Concanavalin A-like lectins/glucanases"/>
    <property type="match status" value="1"/>
</dbReference>
<proteinExistence type="inferred from homology"/>
<accession>A0A0D3F6U0</accession>
<dbReference type="STRING" id="65489.A0A0D3F6U0"/>
<dbReference type="GO" id="GO:0008378">
    <property type="term" value="F:galactosyltransferase activity"/>
    <property type="evidence" value="ECO:0007669"/>
    <property type="project" value="UniProtKB-ARBA"/>
</dbReference>
<evidence type="ECO:0000256" key="1">
    <source>
        <dbReference type="ARBA" id="ARBA00001936"/>
    </source>
</evidence>
<dbReference type="EnsemblPlants" id="OBART02G21760.1">
    <property type="protein sequence ID" value="OBART02G21760.1"/>
    <property type="gene ID" value="OBART02G21760"/>
</dbReference>
<feature type="transmembrane region" description="Helical" evidence="14">
    <location>
        <begin position="36"/>
        <end position="55"/>
    </location>
</feature>
<dbReference type="SMART" id="SM00908">
    <property type="entry name" value="Gal-bind_lectin"/>
    <property type="match status" value="1"/>
</dbReference>
<dbReference type="AlphaFoldDB" id="A0A0D3F6U0"/>
<organism evidence="16">
    <name type="scientific">Oryza barthii</name>
    <dbReference type="NCBI Taxonomy" id="65489"/>
    <lineage>
        <taxon>Eukaryota</taxon>
        <taxon>Viridiplantae</taxon>
        <taxon>Streptophyta</taxon>
        <taxon>Embryophyta</taxon>
        <taxon>Tracheophyta</taxon>
        <taxon>Spermatophyta</taxon>
        <taxon>Magnoliopsida</taxon>
        <taxon>Liliopsida</taxon>
        <taxon>Poales</taxon>
        <taxon>Poaceae</taxon>
        <taxon>BOP clade</taxon>
        <taxon>Oryzoideae</taxon>
        <taxon>Oryzeae</taxon>
        <taxon>Oryzinae</taxon>
        <taxon>Oryza</taxon>
    </lineage>
</organism>
<evidence type="ECO:0000256" key="5">
    <source>
        <dbReference type="ARBA" id="ARBA00022676"/>
    </source>
</evidence>
<keyword evidence="7 14" id="KW-0812">Transmembrane</keyword>
<feature type="transmembrane region" description="Helical" evidence="14">
    <location>
        <begin position="7"/>
        <end position="30"/>
    </location>
</feature>
<dbReference type="SMART" id="SM00276">
    <property type="entry name" value="GLECT"/>
    <property type="match status" value="1"/>
</dbReference>
<evidence type="ECO:0000256" key="13">
    <source>
        <dbReference type="ARBA" id="ARBA00023211"/>
    </source>
</evidence>
<sequence>MAHAADTAIMLVFVFRLLAFTLTILLSPLMWVTKRLGITVLIVLFPLLIVHHLIVNSPVSGPSRYQVIHSNLLGWLSDSLGNSVAQNPDNTPVEVIPADASASNSSNSGNSSLEGFQWLNTWNHMKQLTNISDGLPHANEAIDNARTAWENLTISVHNSTSKQTEKERQCPYSIHRMNASKPDTGDFTIDIPCGLIVGSSVTIIGTPGSLSGNFRIDLVGTELPGGSGKPIVLHYGVRLTSDELTGGPVIVQNAFTASNGWGYEDRCPCSNCNNATQVDDLERCNSMVGREEKRAINSKQHLNAKKDEHPSTYFPFKQGHLAISTLRIGLEGIHMTVDGKHVTSFPYKAGLEAWFVTEVGVSGDFKLVSAIASGLPTSEDLENSFDLAMLKSSPIPEGKDVDLLIGIFSTANNFKRRMAIRRTWMQYDAVREGAVLVRFFVGLHTNLIVNKELWNEARTYGDIQVLPFVDYYSLITWKTLAICIYGTGAVSAKYLMKTDDDAFVRVDEIHSSVKQLNVSHGLLYGRINSDSGPHRNPESKWYISPEEWPEEKYPPWAHGPGYVVSQDIAKEINSWYETNHLKMFKLEDVAMGIWIDEMKKGGLPVQYKTDERINSDGCNDGCIVAHYQEPRHMLCMWEKLLRTNQATCCN</sequence>
<dbReference type="GO" id="GO:0030246">
    <property type="term" value="F:carbohydrate binding"/>
    <property type="evidence" value="ECO:0007669"/>
    <property type="project" value="InterPro"/>
</dbReference>
<dbReference type="PROSITE" id="PS51304">
    <property type="entry name" value="GALECTIN"/>
    <property type="match status" value="1"/>
</dbReference>
<comment type="pathway">
    <text evidence="3">Protein modification; protein glycosylation.</text>
</comment>
<evidence type="ECO:0000256" key="7">
    <source>
        <dbReference type="ARBA" id="ARBA00022692"/>
    </source>
</evidence>
<keyword evidence="12" id="KW-0325">Glycoprotein</keyword>
<comment type="similarity">
    <text evidence="4">Belongs to the glycosyltransferase 31 family.</text>
</comment>
<dbReference type="CDD" id="cd00070">
    <property type="entry name" value="GLECT"/>
    <property type="match status" value="1"/>
</dbReference>
<dbReference type="Proteomes" id="UP000026960">
    <property type="component" value="Chromosome 2"/>
</dbReference>
<keyword evidence="10" id="KW-0333">Golgi apparatus</keyword>
<dbReference type="Gene3D" id="2.60.120.200">
    <property type="match status" value="1"/>
</dbReference>
<evidence type="ECO:0000256" key="8">
    <source>
        <dbReference type="ARBA" id="ARBA00022968"/>
    </source>
</evidence>
<keyword evidence="9 14" id="KW-1133">Transmembrane helix</keyword>
<dbReference type="eggNOG" id="KOG2287">
    <property type="taxonomic scope" value="Eukaryota"/>
</dbReference>
<dbReference type="PANTHER" id="PTHR11214:SF133">
    <property type="entry name" value="OS02G0577300 PROTEIN"/>
    <property type="match status" value="1"/>
</dbReference>
<dbReference type="UniPathway" id="UPA00378"/>
<evidence type="ECO:0000256" key="12">
    <source>
        <dbReference type="ARBA" id="ARBA00023180"/>
    </source>
</evidence>
<dbReference type="HOGENOM" id="CLU_017063_1_0_1"/>
<dbReference type="InterPro" id="IPR013320">
    <property type="entry name" value="ConA-like_dom_sf"/>
</dbReference>
<dbReference type="FunFam" id="3.90.550.50:FF:000015">
    <property type="entry name" value="Beta-1,3-galactosyltransferase GALT1"/>
    <property type="match status" value="1"/>
</dbReference>
<dbReference type="Pfam" id="PF00337">
    <property type="entry name" value="Gal-bind_lectin"/>
    <property type="match status" value="1"/>
</dbReference>
<dbReference type="GO" id="GO:1901137">
    <property type="term" value="P:carbohydrate derivative biosynthetic process"/>
    <property type="evidence" value="ECO:0007669"/>
    <property type="project" value="UniProtKB-ARBA"/>
</dbReference>
<dbReference type="Gene3D" id="3.90.550.50">
    <property type="match status" value="1"/>
</dbReference>
<reference evidence="16" key="2">
    <citation type="submission" date="2015-03" db="UniProtKB">
        <authorList>
            <consortium name="EnsemblPlants"/>
        </authorList>
    </citation>
    <scope>IDENTIFICATION</scope>
</reference>
<evidence type="ECO:0000256" key="10">
    <source>
        <dbReference type="ARBA" id="ARBA00023034"/>
    </source>
</evidence>
<evidence type="ECO:0000313" key="17">
    <source>
        <dbReference type="Proteomes" id="UP000026960"/>
    </source>
</evidence>
<keyword evidence="8" id="KW-0735">Signal-anchor</keyword>
<keyword evidence="5" id="KW-0328">Glycosyltransferase</keyword>
<evidence type="ECO:0000256" key="11">
    <source>
        <dbReference type="ARBA" id="ARBA00023136"/>
    </source>
</evidence>
<feature type="domain" description="Galectin" evidence="15">
    <location>
        <begin position="187"/>
        <end position="374"/>
    </location>
</feature>
<dbReference type="PaxDb" id="65489-OBART02G21760.1"/>